<comment type="caution">
    <text evidence="2">The sequence shown here is derived from an EMBL/GenBank/DDBJ whole genome shotgun (WGS) entry which is preliminary data.</text>
</comment>
<dbReference type="EMBL" id="JANAVB010017998">
    <property type="protein sequence ID" value="KAJ6830063.1"/>
    <property type="molecule type" value="Genomic_DNA"/>
</dbReference>
<reference evidence="2" key="2">
    <citation type="submission" date="2023-04" db="EMBL/GenBank/DDBJ databases">
        <authorList>
            <person name="Bruccoleri R.E."/>
            <person name="Oakeley E.J."/>
            <person name="Faust A.-M."/>
            <person name="Dessus-Babus S."/>
            <person name="Altorfer M."/>
            <person name="Burckhardt D."/>
            <person name="Oertli M."/>
            <person name="Naumann U."/>
            <person name="Petersen F."/>
            <person name="Wong J."/>
        </authorList>
    </citation>
    <scope>NUCLEOTIDE SEQUENCE</scope>
    <source>
        <strain evidence="2">GSM-AAB239-AS_SAM_17_03QT</strain>
        <tissue evidence="2">Leaf</tissue>
    </source>
</reference>
<keyword evidence="3" id="KW-1185">Reference proteome</keyword>
<feature type="compositionally biased region" description="Basic and acidic residues" evidence="1">
    <location>
        <begin position="1"/>
        <end position="10"/>
    </location>
</feature>
<reference evidence="2" key="1">
    <citation type="journal article" date="2023" name="GigaByte">
        <title>Genome assembly of the bearded iris, Iris pallida Lam.</title>
        <authorList>
            <person name="Bruccoleri R.E."/>
            <person name="Oakeley E.J."/>
            <person name="Faust A.M.E."/>
            <person name="Altorfer M."/>
            <person name="Dessus-Babus S."/>
            <person name="Burckhardt D."/>
            <person name="Oertli M."/>
            <person name="Naumann U."/>
            <person name="Petersen F."/>
            <person name="Wong J."/>
        </authorList>
    </citation>
    <scope>NUCLEOTIDE SEQUENCE</scope>
    <source>
        <strain evidence="2">GSM-AAB239-AS_SAM_17_03QT</strain>
    </source>
</reference>
<accession>A0AAX6GNE5</accession>
<feature type="compositionally biased region" description="Basic and acidic residues" evidence="1">
    <location>
        <begin position="79"/>
        <end position="89"/>
    </location>
</feature>
<evidence type="ECO:0000256" key="1">
    <source>
        <dbReference type="SAM" id="MobiDB-lite"/>
    </source>
</evidence>
<organism evidence="2 3">
    <name type="scientific">Iris pallida</name>
    <name type="common">Sweet iris</name>
    <dbReference type="NCBI Taxonomy" id="29817"/>
    <lineage>
        <taxon>Eukaryota</taxon>
        <taxon>Viridiplantae</taxon>
        <taxon>Streptophyta</taxon>
        <taxon>Embryophyta</taxon>
        <taxon>Tracheophyta</taxon>
        <taxon>Spermatophyta</taxon>
        <taxon>Magnoliopsida</taxon>
        <taxon>Liliopsida</taxon>
        <taxon>Asparagales</taxon>
        <taxon>Iridaceae</taxon>
        <taxon>Iridoideae</taxon>
        <taxon>Irideae</taxon>
        <taxon>Iris</taxon>
    </lineage>
</organism>
<proteinExistence type="predicted"/>
<feature type="compositionally biased region" description="Basic residues" evidence="1">
    <location>
        <begin position="32"/>
        <end position="42"/>
    </location>
</feature>
<evidence type="ECO:0000313" key="3">
    <source>
        <dbReference type="Proteomes" id="UP001140949"/>
    </source>
</evidence>
<dbReference type="Proteomes" id="UP001140949">
    <property type="component" value="Unassembled WGS sequence"/>
</dbReference>
<protein>
    <submittedName>
        <fullName evidence="2">Formin-like protein 5</fullName>
    </submittedName>
</protein>
<name>A0AAX6GNE5_IRIPA</name>
<sequence>MSSHKPQESNRKKKDEKKRLTSMVARRDKGGGAHRRPPVRSRWRSEALGSKSYWSQSWKTSKEPDLERNSIVADVGSFEPRRDRRRDTSDESYSLTGDGVRGSASLGSQSWSCSAGRKTRSDRSGRQILAQAEKTQRAAMGEYLAEI</sequence>
<gene>
    <name evidence="2" type="ORF">M6B38_125940</name>
</gene>
<evidence type="ECO:0000313" key="2">
    <source>
        <dbReference type="EMBL" id="KAJ6830063.1"/>
    </source>
</evidence>
<feature type="region of interest" description="Disordered" evidence="1">
    <location>
        <begin position="1"/>
        <end position="147"/>
    </location>
</feature>
<dbReference type="AlphaFoldDB" id="A0AAX6GNE5"/>